<feature type="non-terminal residue" evidence="5">
    <location>
        <position position="407"/>
    </location>
</feature>
<feature type="region of interest" description="Disordered" evidence="3">
    <location>
        <begin position="145"/>
        <end position="175"/>
    </location>
</feature>
<dbReference type="InterPro" id="IPR035979">
    <property type="entry name" value="RBD_domain_sf"/>
</dbReference>
<dbReference type="EMBL" id="NCSJ02000074">
    <property type="protein sequence ID" value="RFU31515.1"/>
    <property type="molecule type" value="Genomic_DNA"/>
</dbReference>
<feature type="domain" description="RRM" evidence="4">
    <location>
        <begin position="203"/>
        <end position="291"/>
    </location>
</feature>
<reference evidence="5 6" key="1">
    <citation type="submission" date="2018-05" db="EMBL/GenBank/DDBJ databases">
        <title>Draft genome sequence of Scytalidium lignicola DSM 105466, a ubiquitous saprotrophic fungus.</title>
        <authorList>
            <person name="Buettner E."/>
            <person name="Gebauer A.M."/>
            <person name="Hofrichter M."/>
            <person name="Liers C."/>
            <person name="Kellner H."/>
        </authorList>
    </citation>
    <scope>NUCLEOTIDE SEQUENCE [LARGE SCALE GENOMIC DNA]</scope>
    <source>
        <strain evidence="5 6">DSM 105466</strain>
    </source>
</reference>
<sequence length="407" mass="46299">MEWRIRRDPQSSPSGQGPNTPYQQRRPGVPDWRNSNGYSPRSSNGRSGLARDSLRKPLSDSKAEQAIEEGRRLYVGNMTYEATVKDIEALFADVASGIQAINMSVDPMTGRNPSYCFIDFESKELAERVMAEYNGRDFMRRPLKVRPGVKSGTGTGRYDMPPRQNSLNGGEDMSPTAKRAHAFDRWRRVETPEQSNSAPQEGRRLYVGGLPRFPDQETTNRQIRDLFKDYDIDIDAVSKLISPHETKKNDLGNHYYCFVDLSSELDLDHAINSLNNIEKWNWNIKVSRANGVSGKLNERKRLYVGGLPLFKDQITADSEIKALFERYDIQTISKLFPPHESRKDEAGNNHYCFVELADGQQADSAIEALDWKEKWDWKIRVKHATGNAKGSEKPASRGWGPNKEIRV</sequence>
<dbReference type="Gene3D" id="3.30.70.330">
    <property type="match status" value="3"/>
</dbReference>
<dbReference type="Pfam" id="PF00076">
    <property type="entry name" value="RRM_1"/>
    <property type="match status" value="1"/>
</dbReference>
<dbReference type="SMART" id="SM00360">
    <property type="entry name" value="RRM"/>
    <property type="match status" value="3"/>
</dbReference>
<dbReference type="SUPFAM" id="SSF54928">
    <property type="entry name" value="RNA-binding domain, RBD"/>
    <property type="match status" value="3"/>
</dbReference>
<feature type="domain" description="RRM" evidence="4">
    <location>
        <begin position="71"/>
        <end position="150"/>
    </location>
</feature>
<organism evidence="5 6">
    <name type="scientific">Scytalidium lignicola</name>
    <name type="common">Hyphomycete</name>
    <dbReference type="NCBI Taxonomy" id="5539"/>
    <lineage>
        <taxon>Eukaryota</taxon>
        <taxon>Fungi</taxon>
        <taxon>Dikarya</taxon>
        <taxon>Ascomycota</taxon>
        <taxon>Pezizomycotina</taxon>
        <taxon>Leotiomycetes</taxon>
        <taxon>Leotiomycetes incertae sedis</taxon>
        <taxon>Scytalidium</taxon>
    </lineage>
</organism>
<keyword evidence="1 2" id="KW-0694">RNA-binding</keyword>
<dbReference type="Proteomes" id="UP000258309">
    <property type="component" value="Unassembled WGS sequence"/>
</dbReference>
<evidence type="ECO:0000259" key="4">
    <source>
        <dbReference type="PROSITE" id="PS50102"/>
    </source>
</evidence>
<feature type="region of interest" description="Disordered" evidence="3">
    <location>
        <begin position="386"/>
        <end position="407"/>
    </location>
</feature>
<dbReference type="PROSITE" id="PS50102">
    <property type="entry name" value="RRM"/>
    <property type="match status" value="3"/>
</dbReference>
<accession>A0A3E2HDS1</accession>
<feature type="compositionally biased region" description="Polar residues" evidence="3">
    <location>
        <begin position="33"/>
        <end position="46"/>
    </location>
</feature>
<evidence type="ECO:0000313" key="5">
    <source>
        <dbReference type="EMBL" id="RFU31515.1"/>
    </source>
</evidence>
<keyword evidence="6" id="KW-1185">Reference proteome</keyword>
<protein>
    <recommendedName>
        <fullName evidence="4">RRM domain-containing protein</fullName>
    </recommendedName>
</protein>
<feature type="region of interest" description="Disordered" evidence="3">
    <location>
        <begin position="1"/>
        <end position="63"/>
    </location>
</feature>
<dbReference type="AlphaFoldDB" id="A0A3E2HDS1"/>
<evidence type="ECO:0000256" key="1">
    <source>
        <dbReference type="ARBA" id="ARBA00022884"/>
    </source>
</evidence>
<gene>
    <name evidence="5" type="ORF">B7463_g4821</name>
</gene>
<feature type="compositionally biased region" description="Polar residues" evidence="3">
    <location>
        <begin position="10"/>
        <end position="23"/>
    </location>
</feature>
<feature type="domain" description="RRM" evidence="4">
    <location>
        <begin position="300"/>
        <end position="386"/>
    </location>
</feature>
<dbReference type="CDD" id="cd00590">
    <property type="entry name" value="RRM_SF"/>
    <property type="match status" value="3"/>
</dbReference>
<feature type="non-terminal residue" evidence="5">
    <location>
        <position position="1"/>
    </location>
</feature>
<dbReference type="PANTHER" id="PTHR21245">
    <property type="entry name" value="HETEROGENEOUS NUCLEAR RIBONUCLEOPROTEIN"/>
    <property type="match status" value="1"/>
</dbReference>
<evidence type="ECO:0000256" key="3">
    <source>
        <dbReference type="SAM" id="MobiDB-lite"/>
    </source>
</evidence>
<name>A0A3E2HDS1_SCYLI</name>
<dbReference type="InterPro" id="IPR000504">
    <property type="entry name" value="RRM_dom"/>
</dbReference>
<dbReference type="STRING" id="5539.A0A3E2HDS1"/>
<feature type="region of interest" description="Disordered" evidence="3">
    <location>
        <begin position="189"/>
        <end position="211"/>
    </location>
</feature>
<feature type="compositionally biased region" description="Basic and acidic residues" evidence="3">
    <location>
        <begin position="52"/>
        <end position="63"/>
    </location>
</feature>
<proteinExistence type="predicted"/>
<evidence type="ECO:0000256" key="2">
    <source>
        <dbReference type="PROSITE-ProRule" id="PRU00176"/>
    </source>
</evidence>
<comment type="caution">
    <text evidence="5">The sequence shown here is derived from an EMBL/GenBank/DDBJ whole genome shotgun (WGS) entry which is preliminary data.</text>
</comment>
<dbReference type="OMA" id="RESRTVH"/>
<dbReference type="OrthoDB" id="272703at2759"/>
<dbReference type="InterPro" id="IPR012677">
    <property type="entry name" value="Nucleotide-bd_a/b_plait_sf"/>
</dbReference>
<evidence type="ECO:0000313" key="6">
    <source>
        <dbReference type="Proteomes" id="UP000258309"/>
    </source>
</evidence>
<dbReference type="GO" id="GO:0003723">
    <property type="term" value="F:RNA binding"/>
    <property type="evidence" value="ECO:0007669"/>
    <property type="project" value="UniProtKB-UniRule"/>
</dbReference>